<dbReference type="GO" id="GO:0032259">
    <property type="term" value="P:methylation"/>
    <property type="evidence" value="ECO:0007669"/>
    <property type="project" value="UniProtKB-KW"/>
</dbReference>
<keyword evidence="1" id="KW-0808">Transferase</keyword>
<dbReference type="InterPro" id="IPR027612">
    <property type="entry name" value="Put_MTase_LIC12133"/>
</dbReference>
<accession>A0A2S4M0M9</accession>
<dbReference type="GO" id="GO:0008168">
    <property type="term" value="F:methyltransferase activity"/>
    <property type="evidence" value="ECO:0007669"/>
    <property type="project" value="UniProtKB-KW"/>
</dbReference>
<evidence type="ECO:0000313" key="1">
    <source>
        <dbReference type="EMBL" id="POR48286.1"/>
    </source>
</evidence>
<proteinExistence type="predicted"/>
<protein>
    <submittedName>
        <fullName evidence="1">Putative methyltransferase (TIGR04325 family)</fullName>
    </submittedName>
</protein>
<organism evidence="1 2">
    <name type="scientific">Bosea psychrotolerans</name>
    <dbReference type="NCBI Taxonomy" id="1871628"/>
    <lineage>
        <taxon>Bacteria</taxon>
        <taxon>Pseudomonadati</taxon>
        <taxon>Pseudomonadota</taxon>
        <taxon>Alphaproteobacteria</taxon>
        <taxon>Hyphomicrobiales</taxon>
        <taxon>Boseaceae</taxon>
        <taxon>Bosea</taxon>
    </lineage>
</organism>
<dbReference type="NCBIfam" id="TIGR04325">
    <property type="entry name" value="MTase_LIC12133"/>
    <property type="match status" value="1"/>
</dbReference>
<gene>
    <name evidence="1" type="ORF">CYD53_11534</name>
</gene>
<dbReference type="RefSeq" id="WP_103720137.1">
    <property type="nucleotide sequence ID" value="NZ_PQFZ01000015.1"/>
</dbReference>
<dbReference type="EMBL" id="PQFZ01000015">
    <property type="protein sequence ID" value="POR48286.1"/>
    <property type="molecule type" value="Genomic_DNA"/>
</dbReference>
<comment type="caution">
    <text evidence="1">The sequence shown here is derived from an EMBL/GenBank/DDBJ whole genome shotgun (WGS) entry which is preliminary data.</text>
</comment>
<keyword evidence="1" id="KW-0489">Methyltransferase</keyword>
<dbReference type="AlphaFoldDB" id="A0A2S4M0M9"/>
<dbReference type="InterPro" id="IPR029063">
    <property type="entry name" value="SAM-dependent_MTases_sf"/>
</dbReference>
<reference evidence="1 2" key="1">
    <citation type="submission" date="2018-01" db="EMBL/GenBank/DDBJ databases">
        <title>Genomic Encyclopedia of Type Strains, Phase III (KMG-III): the genomes of soil and plant-associated and newly described type strains.</title>
        <authorList>
            <person name="Whitman W."/>
        </authorList>
    </citation>
    <scope>NUCLEOTIDE SEQUENCE [LARGE SCALE GENOMIC DNA]</scope>
    <source>
        <strain evidence="1 2">1131</strain>
    </source>
</reference>
<keyword evidence="2" id="KW-1185">Reference proteome</keyword>
<name>A0A2S4M0M9_9HYPH</name>
<dbReference type="OrthoDB" id="118271at2"/>
<dbReference type="Proteomes" id="UP000236919">
    <property type="component" value="Unassembled WGS sequence"/>
</dbReference>
<sequence>MTELRRRHTPLSVARWAGRRAVRILGPWPGIRHIHYALHRWQFLAGRNDSGNSGVFSSFEEAARSAPTAVTGYDQTGMADLDVYSHANGEFKPMPPTEYPALFWLRPAIEGGACHLFDLGGYIGHVYYQYCKYLDLPSEFSWTVYDLPNITQAGKRIAEERGAKHLRFTNDISAIGEADIVFAAGSLQYLEENFLHQALRAAIRLPPHLIIHRTALHPDRSFVTLQSIVKRSGQIAFCPYMVAHREHFIKGLQALGYDQVDAWDKQRPIEVPLHPECYVATYSGLYFRLRT</sequence>
<evidence type="ECO:0000313" key="2">
    <source>
        <dbReference type="Proteomes" id="UP000236919"/>
    </source>
</evidence>
<dbReference type="SUPFAM" id="SSF53335">
    <property type="entry name" value="S-adenosyl-L-methionine-dependent methyltransferases"/>
    <property type="match status" value="1"/>
</dbReference>